<keyword evidence="4 5" id="KW-0464">Manganese</keyword>
<dbReference type="GO" id="GO:0030145">
    <property type="term" value="F:manganese ion binding"/>
    <property type="evidence" value="ECO:0007669"/>
    <property type="project" value="UniProtKB-UniRule"/>
</dbReference>
<dbReference type="InterPro" id="IPR005923">
    <property type="entry name" value="HutG"/>
</dbReference>
<dbReference type="NCBIfam" id="TIGR01227">
    <property type="entry name" value="hutG"/>
    <property type="match status" value="1"/>
</dbReference>
<accession>A0A2T7BG52</accession>
<proteinExistence type="inferred from homology"/>
<dbReference type="InterPro" id="IPR006035">
    <property type="entry name" value="Ureohydrolase"/>
</dbReference>
<dbReference type="PROSITE" id="PS51409">
    <property type="entry name" value="ARGINASE_2"/>
    <property type="match status" value="1"/>
</dbReference>
<dbReference type="Pfam" id="PF00491">
    <property type="entry name" value="Arginase"/>
    <property type="match status" value="1"/>
</dbReference>
<feature type="binding site" evidence="5">
    <location>
        <position position="190"/>
    </location>
    <ligand>
        <name>Mn(2+)</name>
        <dbReference type="ChEBI" id="CHEBI:29035"/>
        <label>2</label>
    </ligand>
</feature>
<comment type="similarity">
    <text evidence="5 7">Belongs to the arginase family.</text>
</comment>
<dbReference type="PANTHER" id="PTHR11358">
    <property type="entry name" value="ARGINASE/AGMATINASE"/>
    <property type="match status" value="1"/>
</dbReference>
<keyword evidence="1 5" id="KW-0479">Metal-binding</keyword>
<sequence length="360" mass="38984">MERGYLGEINQVDMKHYRPPQAWTGRIDGFSAPYLRWHQVVLPVDLRQQALPPLATGEKGLALLGFACDEGVRRNKGRVGAVKGPQALRSACASLPMHFTGEFRLVDAGDVTCEDGDLEAAQATLERAVQSLLEAGYRPLLLGGGHEIMYGHACGVQQFLEAKALHNTPHTSDVQQAVKAMPTLGFINFDAHFDIREPDAAGPSSGTGFWQLATESQAAGRPFRYLALGIQPMGNTQALFQLAHTHRVEYVIADAFHFSKTELTLKTIRNFIAGVDHIYFTTCLDVFSAANAPGVSAPAPNGILPTGLALQCYRQILQCGKVISTDIAELNPGYDSDNRTAKLAAALVFETASAYLGLVY</sequence>
<comment type="function">
    <text evidence="5">Catalyzes the conversion of N-formimidoyl-L-glutamate to L-glutamate and formamide.</text>
</comment>
<name>A0A2T7BG52_9BACT</name>
<comment type="cofactor">
    <cofactor evidence="5">
        <name>Mn(2+)</name>
        <dbReference type="ChEBI" id="CHEBI:29035"/>
    </cofactor>
    <text evidence="5">Binds 2 manganese ions per subunit.</text>
</comment>
<keyword evidence="3 5" id="KW-0369">Histidine metabolism</keyword>
<dbReference type="CDD" id="cd09988">
    <property type="entry name" value="Formimidoylglutamase"/>
    <property type="match status" value="1"/>
</dbReference>
<evidence type="ECO:0000256" key="1">
    <source>
        <dbReference type="ARBA" id="ARBA00022723"/>
    </source>
</evidence>
<evidence type="ECO:0000256" key="7">
    <source>
        <dbReference type="PROSITE-ProRule" id="PRU00742"/>
    </source>
</evidence>
<dbReference type="GO" id="GO:0033389">
    <property type="term" value="P:putrescine biosynthetic process from arginine, via agmatine"/>
    <property type="evidence" value="ECO:0007669"/>
    <property type="project" value="TreeGrafter"/>
</dbReference>
<keyword evidence="9" id="KW-1185">Reference proteome</keyword>
<evidence type="ECO:0000256" key="6">
    <source>
        <dbReference type="NCBIfam" id="TIGR01227"/>
    </source>
</evidence>
<comment type="caution">
    <text evidence="8">The sequence shown here is derived from an EMBL/GenBank/DDBJ whole genome shotgun (WGS) entry which is preliminary data.</text>
</comment>
<evidence type="ECO:0000256" key="5">
    <source>
        <dbReference type="HAMAP-Rule" id="MF_00737"/>
    </source>
</evidence>
<comment type="pathway">
    <text evidence="5">Amino-acid degradation; L-histidine degradation into L-glutamate; L-glutamate from N-formimidoyl-L-glutamate (hydrolase route): step 1/1.</text>
</comment>
<feature type="binding site" evidence="5">
    <location>
        <position position="146"/>
    </location>
    <ligand>
        <name>Mn(2+)</name>
        <dbReference type="ChEBI" id="CHEBI:29035"/>
        <label>1</label>
    </ligand>
</feature>
<comment type="catalytic activity">
    <reaction evidence="5">
        <text>N-formimidoyl-L-glutamate + H2O = formamide + L-glutamate</text>
        <dbReference type="Rhea" id="RHEA:22492"/>
        <dbReference type="ChEBI" id="CHEBI:15377"/>
        <dbReference type="ChEBI" id="CHEBI:16397"/>
        <dbReference type="ChEBI" id="CHEBI:29985"/>
        <dbReference type="ChEBI" id="CHEBI:58928"/>
        <dbReference type="EC" id="3.5.3.8"/>
    </reaction>
</comment>
<dbReference type="GO" id="GO:0050415">
    <property type="term" value="F:formimidoylglutamase activity"/>
    <property type="evidence" value="ECO:0007669"/>
    <property type="project" value="UniProtKB-UniRule"/>
</dbReference>
<dbReference type="GO" id="GO:0019556">
    <property type="term" value="P:L-histidine catabolic process to glutamate and formamide"/>
    <property type="evidence" value="ECO:0007669"/>
    <property type="project" value="UniProtKB-UniRule"/>
</dbReference>
<dbReference type="SUPFAM" id="SSF52768">
    <property type="entry name" value="Arginase/deacetylase"/>
    <property type="match status" value="1"/>
</dbReference>
<evidence type="ECO:0000256" key="2">
    <source>
        <dbReference type="ARBA" id="ARBA00022801"/>
    </source>
</evidence>
<evidence type="ECO:0000313" key="9">
    <source>
        <dbReference type="Proteomes" id="UP000244450"/>
    </source>
</evidence>
<dbReference type="InterPro" id="IPR023696">
    <property type="entry name" value="Ureohydrolase_dom_sf"/>
</dbReference>
<reference evidence="8 9" key="1">
    <citation type="submission" date="2018-04" db="EMBL/GenBank/DDBJ databases">
        <title>Chitinophaga fuyangensis sp. nov., isolated from soil in a chemical factory.</title>
        <authorList>
            <person name="Chen K."/>
        </authorList>
    </citation>
    <scope>NUCLEOTIDE SEQUENCE [LARGE SCALE GENOMIC DNA]</scope>
    <source>
        <strain evidence="8 9">LY-1</strain>
    </source>
</reference>
<feature type="binding site" evidence="5">
    <location>
        <position position="194"/>
    </location>
    <ligand>
        <name>Mn(2+)</name>
        <dbReference type="ChEBI" id="CHEBI:29035"/>
        <label>1</label>
    </ligand>
</feature>
<feature type="binding site" evidence="5">
    <location>
        <position position="283"/>
    </location>
    <ligand>
        <name>Mn(2+)</name>
        <dbReference type="ChEBI" id="CHEBI:29035"/>
        <label>2</label>
    </ligand>
</feature>
<feature type="binding site" evidence="5">
    <location>
        <position position="192"/>
    </location>
    <ligand>
        <name>Mn(2+)</name>
        <dbReference type="ChEBI" id="CHEBI:29035"/>
        <label>2</label>
    </ligand>
</feature>
<feature type="binding site" evidence="5">
    <location>
        <position position="190"/>
    </location>
    <ligand>
        <name>Mn(2+)</name>
        <dbReference type="ChEBI" id="CHEBI:29035"/>
        <label>1</label>
    </ligand>
</feature>
<dbReference type="UniPathway" id="UPA00379">
    <property type="reaction ID" value="UER00552"/>
</dbReference>
<dbReference type="EMBL" id="QCYK01000002">
    <property type="protein sequence ID" value="PUZ25261.1"/>
    <property type="molecule type" value="Genomic_DNA"/>
</dbReference>
<dbReference type="GO" id="GO:0008783">
    <property type="term" value="F:agmatinase activity"/>
    <property type="evidence" value="ECO:0007669"/>
    <property type="project" value="TreeGrafter"/>
</dbReference>
<evidence type="ECO:0000256" key="3">
    <source>
        <dbReference type="ARBA" id="ARBA00022808"/>
    </source>
</evidence>
<dbReference type="EC" id="3.5.3.8" evidence="5 6"/>
<dbReference type="PANTHER" id="PTHR11358:SF35">
    <property type="entry name" value="FORMIMIDOYLGLUTAMASE"/>
    <property type="match status" value="1"/>
</dbReference>
<evidence type="ECO:0000313" key="8">
    <source>
        <dbReference type="EMBL" id="PUZ25261.1"/>
    </source>
</evidence>
<dbReference type="HAMAP" id="MF_00737">
    <property type="entry name" value="Formimidoylglutam"/>
    <property type="match status" value="1"/>
</dbReference>
<dbReference type="Proteomes" id="UP000244450">
    <property type="component" value="Unassembled WGS sequence"/>
</dbReference>
<feature type="binding site" evidence="5">
    <location>
        <position position="285"/>
    </location>
    <ligand>
        <name>Mn(2+)</name>
        <dbReference type="ChEBI" id="CHEBI:29035"/>
        <label>2</label>
    </ligand>
</feature>
<protein>
    <recommendedName>
        <fullName evidence="5 6">Formimidoylglutamase</fullName>
        <ecNumber evidence="5 6">3.5.3.8</ecNumber>
    </recommendedName>
    <alternativeName>
        <fullName evidence="5">Formiminoglutamase</fullName>
    </alternativeName>
    <alternativeName>
        <fullName evidence="5">Formiminoglutamate hydrolase</fullName>
    </alternativeName>
</protein>
<feature type="binding site" evidence="5">
    <location>
        <position position="283"/>
    </location>
    <ligand>
        <name>Mn(2+)</name>
        <dbReference type="ChEBI" id="CHEBI:29035"/>
        <label>1</label>
    </ligand>
</feature>
<organism evidence="8 9">
    <name type="scientific">Chitinophaga parva</name>
    <dbReference type="NCBI Taxonomy" id="2169414"/>
    <lineage>
        <taxon>Bacteria</taxon>
        <taxon>Pseudomonadati</taxon>
        <taxon>Bacteroidota</taxon>
        <taxon>Chitinophagia</taxon>
        <taxon>Chitinophagales</taxon>
        <taxon>Chitinophagaceae</taxon>
        <taxon>Chitinophaga</taxon>
    </lineage>
</organism>
<keyword evidence="2 5" id="KW-0378">Hydrolase</keyword>
<dbReference type="GO" id="GO:0019557">
    <property type="term" value="P:L-histidine catabolic process to glutamate and formate"/>
    <property type="evidence" value="ECO:0007669"/>
    <property type="project" value="UniProtKB-UniPathway"/>
</dbReference>
<gene>
    <name evidence="5 8" type="primary">hutG</name>
    <name evidence="8" type="ORF">DCC81_13215</name>
</gene>
<dbReference type="AlphaFoldDB" id="A0A2T7BG52"/>
<dbReference type="Gene3D" id="3.40.800.10">
    <property type="entry name" value="Ureohydrolase domain"/>
    <property type="match status" value="1"/>
</dbReference>
<evidence type="ECO:0000256" key="4">
    <source>
        <dbReference type="ARBA" id="ARBA00023211"/>
    </source>
</evidence>